<dbReference type="Pfam" id="PF00098">
    <property type="entry name" value="zf-CCHC"/>
    <property type="match status" value="1"/>
</dbReference>
<proteinExistence type="predicted"/>
<dbReference type="GO" id="GO:0003676">
    <property type="term" value="F:nucleic acid binding"/>
    <property type="evidence" value="ECO:0007669"/>
    <property type="project" value="InterPro"/>
</dbReference>
<organism evidence="4 5">
    <name type="scientific">Acropora cervicornis</name>
    <name type="common">Staghorn coral</name>
    <dbReference type="NCBI Taxonomy" id="6130"/>
    <lineage>
        <taxon>Eukaryota</taxon>
        <taxon>Metazoa</taxon>
        <taxon>Cnidaria</taxon>
        <taxon>Anthozoa</taxon>
        <taxon>Hexacorallia</taxon>
        <taxon>Scleractinia</taxon>
        <taxon>Astrocoeniina</taxon>
        <taxon>Acroporidae</taxon>
        <taxon>Acropora</taxon>
    </lineage>
</organism>
<name>A0AAD9PYC7_ACRCE</name>
<gene>
    <name evidence="4" type="ORF">P5673_027809</name>
</gene>
<dbReference type="PANTHER" id="PTHR37984">
    <property type="entry name" value="PROTEIN CBG26694"/>
    <property type="match status" value="1"/>
</dbReference>
<feature type="domain" description="CCHC-type" evidence="3">
    <location>
        <begin position="60"/>
        <end position="75"/>
    </location>
</feature>
<evidence type="ECO:0000313" key="5">
    <source>
        <dbReference type="Proteomes" id="UP001249851"/>
    </source>
</evidence>
<dbReference type="GO" id="GO:0008270">
    <property type="term" value="F:zinc ion binding"/>
    <property type="evidence" value="ECO:0007669"/>
    <property type="project" value="UniProtKB-KW"/>
</dbReference>
<dbReference type="SMART" id="SM00343">
    <property type="entry name" value="ZnF_C2HC"/>
    <property type="match status" value="2"/>
</dbReference>
<dbReference type="PROSITE" id="PS50158">
    <property type="entry name" value="ZF_CCHC"/>
    <property type="match status" value="1"/>
</dbReference>
<feature type="region of interest" description="Disordered" evidence="2">
    <location>
        <begin position="1"/>
        <end position="39"/>
    </location>
</feature>
<dbReference type="Gene3D" id="2.40.70.10">
    <property type="entry name" value="Acid Proteases"/>
    <property type="match status" value="1"/>
</dbReference>
<dbReference type="AlphaFoldDB" id="A0AAD9PYC7"/>
<dbReference type="Gene3D" id="4.10.60.10">
    <property type="entry name" value="Zinc finger, CCHC-type"/>
    <property type="match status" value="1"/>
</dbReference>
<dbReference type="InterPro" id="IPR036875">
    <property type="entry name" value="Znf_CCHC_sf"/>
</dbReference>
<feature type="region of interest" description="Disordered" evidence="2">
    <location>
        <begin position="74"/>
        <end position="115"/>
    </location>
</feature>
<sequence>MELASKHVVDIQSTDGTPSKVNQVNSAARNKGKNPASSTECYRCGEKHEAFTCRFKDAQCFKCGKRGHLAKSCRSKSAGKINKGTEPVKRENKQPGHRGNKNKDEKKAQPTHLVEETCEEDDVYAETMYHIRGGNKLKAYEISIELCNAPHNFEIDTGATRSIISEETYNQLRDKVELKSSKAVLSTYTGERISVAGEVMVPVKYQDQQYCLPAIVVKGPGPNLLGRDWLQVVKLNWQNIFKIQEENPQLQSILDAHGDVFSEGLGTLKGTTAKIYVDPEATPKFMKARPVP</sequence>
<evidence type="ECO:0000256" key="1">
    <source>
        <dbReference type="PROSITE-ProRule" id="PRU00047"/>
    </source>
</evidence>
<dbReference type="InterPro" id="IPR050951">
    <property type="entry name" value="Retrovirus_Pol_polyprotein"/>
</dbReference>
<dbReference type="SUPFAM" id="SSF50630">
    <property type="entry name" value="Acid proteases"/>
    <property type="match status" value="1"/>
</dbReference>
<dbReference type="InterPro" id="IPR021109">
    <property type="entry name" value="Peptidase_aspartic_dom_sf"/>
</dbReference>
<reference evidence="4" key="1">
    <citation type="journal article" date="2023" name="G3 (Bethesda)">
        <title>Whole genome assembly and annotation of the endangered Caribbean coral Acropora cervicornis.</title>
        <authorList>
            <person name="Selwyn J.D."/>
            <person name="Vollmer S.V."/>
        </authorList>
    </citation>
    <scope>NUCLEOTIDE SEQUENCE</scope>
    <source>
        <strain evidence="4">K2</strain>
    </source>
</reference>
<feature type="compositionally biased region" description="Polar residues" evidence="2">
    <location>
        <begin position="11"/>
        <end position="28"/>
    </location>
</feature>
<evidence type="ECO:0000256" key="2">
    <source>
        <dbReference type="SAM" id="MobiDB-lite"/>
    </source>
</evidence>
<comment type="caution">
    <text evidence="4">The sequence shown here is derived from an EMBL/GenBank/DDBJ whole genome shotgun (WGS) entry which is preliminary data.</text>
</comment>
<protein>
    <recommendedName>
        <fullName evidence="3">CCHC-type domain-containing protein</fullName>
    </recommendedName>
</protein>
<evidence type="ECO:0000259" key="3">
    <source>
        <dbReference type="PROSITE" id="PS50158"/>
    </source>
</evidence>
<keyword evidence="1" id="KW-0862">Zinc</keyword>
<reference evidence="4" key="2">
    <citation type="journal article" date="2023" name="Science">
        <title>Genomic signatures of disease resistance in endangered staghorn corals.</title>
        <authorList>
            <person name="Vollmer S.V."/>
            <person name="Selwyn J.D."/>
            <person name="Despard B.A."/>
            <person name="Roesel C.L."/>
        </authorList>
    </citation>
    <scope>NUCLEOTIDE SEQUENCE</scope>
    <source>
        <strain evidence="4">K2</strain>
    </source>
</reference>
<keyword evidence="1" id="KW-0479">Metal-binding</keyword>
<accession>A0AAD9PYC7</accession>
<evidence type="ECO:0000313" key="4">
    <source>
        <dbReference type="EMBL" id="KAK2551407.1"/>
    </source>
</evidence>
<dbReference type="EMBL" id="JARQWQ010000098">
    <property type="protein sequence ID" value="KAK2551407.1"/>
    <property type="molecule type" value="Genomic_DNA"/>
</dbReference>
<dbReference type="SUPFAM" id="SSF57756">
    <property type="entry name" value="Retrovirus zinc finger-like domains"/>
    <property type="match status" value="1"/>
</dbReference>
<keyword evidence="5" id="KW-1185">Reference proteome</keyword>
<dbReference type="Proteomes" id="UP001249851">
    <property type="component" value="Unassembled WGS sequence"/>
</dbReference>
<keyword evidence="1" id="KW-0863">Zinc-finger</keyword>
<dbReference type="PANTHER" id="PTHR37984:SF13">
    <property type="entry name" value="RIBONUCLEASE H"/>
    <property type="match status" value="1"/>
</dbReference>
<dbReference type="InterPro" id="IPR001878">
    <property type="entry name" value="Znf_CCHC"/>
</dbReference>